<feature type="domain" description="Mediator of RNA polymerase II transcription subunit 16 central helical bridge" evidence="15">
    <location>
        <begin position="641"/>
        <end position="829"/>
    </location>
</feature>
<evidence type="ECO:0000259" key="15">
    <source>
        <dbReference type="Pfam" id="PF20718"/>
    </source>
</evidence>
<dbReference type="InterPro" id="IPR048339">
    <property type="entry name" value="Mediator_Med16_C"/>
</dbReference>
<dbReference type="SUPFAM" id="SSF82708">
    <property type="entry name" value="R3H domain"/>
    <property type="match status" value="1"/>
</dbReference>
<dbReference type="STRING" id="8469.M7AN66"/>
<reference evidence="18" key="1">
    <citation type="journal article" date="2013" name="Nat. Genet.">
        <title>The draft genomes of soft-shell turtle and green sea turtle yield insights into the development and evolution of the turtle-specific body plan.</title>
        <authorList>
            <person name="Wang Z."/>
            <person name="Pascual-Anaya J."/>
            <person name="Zadissa A."/>
            <person name="Li W."/>
            <person name="Niimura Y."/>
            <person name="Huang Z."/>
            <person name="Li C."/>
            <person name="White S."/>
            <person name="Xiong Z."/>
            <person name="Fang D."/>
            <person name="Wang B."/>
            <person name="Ming Y."/>
            <person name="Chen Y."/>
            <person name="Zheng Y."/>
            <person name="Kuraku S."/>
            <person name="Pignatelli M."/>
            <person name="Herrero J."/>
            <person name="Beal K."/>
            <person name="Nozawa M."/>
            <person name="Li Q."/>
            <person name="Wang J."/>
            <person name="Zhang H."/>
            <person name="Yu L."/>
            <person name="Shigenobu S."/>
            <person name="Wang J."/>
            <person name="Liu J."/>
            <person name="Flicek P."/>
            <person name="Searle S."/>
            <person name="Wang J."/>
            <person name="Kuratani S."/>
            <person name="Yin Y."/>
            <person name="Aken B."/>
            <person name="Zhang G."/>
            <person name="Irie N."/>
        </authorList>
    </citation>
    <scope>NUCLEOTIDE SEQUENCE [LARGE SCALE GENOMIC DNA]</scope>
</reference>
<dbReference type="Pfam" id="PF20719">
    <property type="entry name" value="Med16_C"/>
    <property type="match status" value="1"/>
</dbReference>
<dbReference type="InterPro" id="IPR015943">
    <property type="entry name" value="WD40/YVTN_repeat-like_dom_sf"/>
</dbReference>
<comment type="function">
    <text evidence="12">Component of the Mediator complex, a coactivator involved in the regulated transcription of nearly all RNA polymerase II-dependent genes. Mediator functions as a bridge to convey information from gene-specific regulatory proteins to the basal RNA polymerase II transcription machinery. Mediator is recruited to promoters by direct interactions with regulatory proteins and serves as a scaffold for the assembly of a functional preinitiation complex with RNA polymerase II and the general transcription factors.</text>
</comment>
<dbReference type="eggNOG" id="ENOG502QQ3H">
    <property type="taxonomic scope" value="Eukaryota"/>
</dbReference>
<dbReference type="PROSITE" id="PS50294">
    <property type="entry name" value="WD_REPEATS_REGION"/>
    <property type="match status" value="1"/>
</dbReference>
<dbReference type="InterPro" id="IPR025952">
    <property type="entry name" value="R3H-assoc_dom"/>
</dbReference>
<keyword evidence="18" id="KW-1185">Reference proteome</keyword>
<evidence type="ECO:0000256" key="7">
    <source>
        <dbReference type="ARBA" id="ARBA00023159"/>
    </source>
</evidence>
<evidence type="ECO:0000256" key="4">
    <source>
        <dbReference type="ARBA" id="ARBA00022574"/>
    </source>
</evidence>
<evidence type="ECO:0000259" key="14">
    <source>
        <dbReference type="Pfam" id="PF13902"/>
    </source>
</evidence>
<dbReference type="Pfam" id="PF20718">
    <property type="entry name" value="Med16_bridge"/>
    <property type="match status" value="1"/>
</dbReference>
<dbReference type="InterPro" id="IPR001680">
    <property type="entry name" value="WD40_rpt"/>
</dbReference>
<dbReference type="SUPFAM" id="SSF50978">
    <property type="entry name" value="WD40 repeat-like"/>
    <property type="match status" value="1"/>
</dbReference>
<dbReference type="GO" id="GO:0045893">
    <property type="term" value="P:positive regulation of DNA-templated transcription"/>
    <property type="evidence" value="ECO:0007669"/>
    <property type="project" value="TreeGrafter"/>
</dbReference>
<feature type="non-terminal residue" evidence="17">
    <location>
        <position position="1"/>
    </location>
</feature>
<gene>
    <name evidence="12" type="primary">MED16</name>
    <name evidence="17" type="ORF">UY3_18807</name>
</gene>
<dbReference type="EMBL" id="KB603100">
    <property type="protein sequence ID" value="EMP24170.1"/>
    <property type="molecule type" value="Genomic_DNA"/>
</dbReference>
<evidence type="ECO:0000313" key="18">
    <source>
        <dbReference type="Proteomes" id="UP000031443"/>
    </source>
</evidence>
<sequence>IEDCLPPLGSSPSKRFSPSKRKQYYINQAIRNSDLIPKAKGRKSLQRLENTRYLMTLLERDECGNDDGELTHSAAPSIFTEACNNETYMEIWNDFMNRSGEEQERVLLYLEEEAKKKHKRKLPVKAEDTWKEHPAYTPKECFQRISRRLRTTLRRGRIPMVRPCHVIGLVTVQGTLECLEEELLAFFSVTPHSVYTAMMDNSFERLLLHALCQYMDLVSANLTHMIHILDTEHPWDVYSINSGHIEIITCLEWDQSGSRLLSADADGHIKCWSMTDHLANSWENTVGSMVEGDPIVALSWLHNGVKLALHVEKSGASNFGEKFSRVKFSPSLTLFGGKPMEGWIAVTISGLVTVSLLKPNGQVLTSTESLCRLRCRVALADIAFTGGGNIVVATSDGSSTSPVQFYKVCVSVVNEKCKIDTEILPSLFMRCTTDPARKDKYPAITHLKFLARDMSEQVLLCASNQNSSIVECWSLRKEGLPVNNIFQQISPVVGDKQPMILKWRILSATNDLDRVSAVALPKLPISLTNTDLKVANDTKFFPGLGLALAFHDGSVHIVHRLSLQTMAVFYGSSSQRPVDEQAIKRQRAAGPLVHFKAMQLSWTSLALVGIDNHGKLSMLRISPSMGHVLDMNMSLRHLLFLLEYCMVTGYDWWDILLHVQPNMVQNLVEKLHEEYMRQNAALQQVLSTRIVAMKASLCKLSSNTVARVCDYHAKLFLIAISCTLKSLLRPHFLNTPDKSPGDRLTEICSKITDIDIDKVMINLKTEEFVLEMTTLQSLQQLIQWVGDFVLYLLASLPNQGSPVRPGHSFLRDGASLGMLRELMVVIRIWGLLKPSCLPVYTATSDTQDSMSLLFRLLTKLWLCCRDETHPSEPDDTLIDECCLLPSQLLIPNVDWLPINNGIISKLQNKQLIRLQFGKAPGLIGHTVSSQFDVFVRAPGQPKIDHLRRLHLGAYPTEECKSCTRCGCVTMLKSPNKTTAVKQWEQRWIKNCLCGGLWRRMPLSYS</sequence>
<keyword evidence="5" id="KW-0677">Repeat</keyword>
<evidence type="ECO:0000259" key="16">
    <source>
        <dbReference type="Pfam" id="PF20719"/>
    </source>
</evidence>
<dbReference type="PANTHER" id="PTHR13224:SF6">
    <property type="entry name" value="MEDIATOR OF RNA POLYMERASE II TRANSCRIPTION SUBUNIT 16"/>
    <property type="match status" value="1"/>
</dbReference>
<evidence type="ECO:0000256" key="11">
    <source>
        <dbReference type="PROSITE-ProRule" id="PRU00221"/>
    </source>
</evidence>
<dbReference type="InterPro" id="IPR036322">
    <property type="entry name" value="WD40_repeat_dom_sf"/>
</dbReference>
<organism evidence="17 18">
    <name type="scientific">Chelonia mydas</name>
    <name type="common">Green sea-turtle</name>
    <name type="synonym">Chelonia agassizi</name>
    <dbReference type="NCBI Taxonomy" id="8469"/>
    <lineage>
        <taxon>Eukaryota</taxon>
        <taxon>Metazoa</taxon>
        <taxon>Chordata</taxon>
        <taxon>Craniata</taxon>
        <taxon>Vertebrata</taxon>
        <taxon>Euteleostomi</taxon>
        <taxon>Archelosauria</taxon>
        <taxon>Testudinata</taxon>
        <taxon>Testudines</taxon>
        <taxon>Cryptodira</taxon>
        <taxon>Durocryptodira</taxon>
        <taxon>Americhelydia</taxon>
        <taxon>Chelonioidea</taxon>
        <taxon>Cheloniidae</taxon>
        <taxon>Chelonia</taxon>
    </lineage>
</organism>
<dbReference type="SMART" id="SM00320">
    <property type="entry name" value="WD40"/>
    <property type="match status" value="1"/>
</dbReference>
<comment type="similarity">
    <text evidence="2 12">Belongs to the Mediator complex subunit 16 family.</text>
</comment>
<dbReference type="Pfam" id="PF13902">
    <property type="entry name" value="R3H-assoc"/>
    <property type="match status" value="1"/>
</dbReference>
<dbReference type="InterPro" id="IPR048616">
    <property type="entry name" value="MED16_bridge"/>
</dbReference>
<proteinExistence type="inferred from homology"/>
<dbReference type="GO" id="GO:0016592">
    <property type="term" value="C:mediator complex"/>
    <property type="evidence" value="ECO:0007669"/>
    <property type="project" value="InterPro"/>
</dbReference>
<feature type="domain" description="Mediator complex subunit Med16 N-terminal" evidence="13">
    <location>
        <begin position="287"/>
        <end position="575"/>
    </location>
</feature>
<keyword evidence="6 12" id="KW-0805">Transcription regulation</keyword>
<dbReference type="InterPro" id="IPR021665">
    <property type="entry name" value="Mediator_Med16_N"/>
</dbReference>
<evidence type="ECO:0000256" key="8">
    <source>
        <dbReference type="ARBA" id="ARBA00023163"/>
    </source>
</evidence>
<evidence type="ECO:0000256" key="1">
    <source>
        <dbReference type="ARBA" id="ARBA00004123"/>
    </source>
</evidence>
<dbReference type="PROSITE" id="PS50082">
    <property type="entry name" value="WD_REPEATS_2"/>
    <property type="match status" value="1"/>
</dbReference>
<feature type="domain" description="Mediator complex subunit 16 C-terminal" evidence="16">
    <location>
        <begin position="903"/>
        <end position="998"/>
    </location>
</feature>
<keyword evidence="4 11" id="KW-0853">WD repeat</keyword>
<dbReference type="InterPro" id="IPR048338">
    <property type="entry name" value="Mediator_Med16"/>
</dbReference>
<dbReference type="InterPro" id="IPR036867">
    <property type="entry name" value="R3H_dom_sf"/>
</dbReference>
<evidence type="ECO:0000256" key="3">
    <source>
        <dbReference type="ARBA" id="ARBA00019614"/>
    </source>
</evidence>
<evidence type="ECO:0000256" key="5">
    <source>
        <dbReference type="ARBA" id="ARBA00022737"/>
    </source>
</evidence>
<evidence type="ECO:0000256" key="12">
    <source>
        <dbReference type="RuleBase" id="RU364149"/>
    </source>
</evidence>
<dbReference type="Pfam" id="PF11635">
    <property type="entry name" value="Med16_N"/>
    <property type="match status" value="1"/>
</dbReference>
<keyword evidence="7 12" id="KW-0010">Activator</keyword>
<evidence type="ECO:0000256" key="10">
    <source>
        <dbReference type="ARBA" id="ARBA00032015"/>
    </source>
</evidence>
<evidence type="ECO:0000256" key="6">
    <source>
        <dbReference type="ARBA" id="ARBA00023015"/>
    </source>
</evidence>
<dbReference type="PANTHER" id="PTHR13224">
    <property type="entry name" value="THYROID HORMONE RECEPTOR-ASSOCIATED PROTEIN-RELATED"/>
    <property type="match status" value="1"/>
</dbReference>
<keyword evidence="8 12" id="KW-0804">Transcription</keyword>
<name>M7AN66_CHEMY</name>
<comment type="subunit">
    <text evidence="12">Component of the Mediator complex.</text>
</comment>
<keyword evidence="9 12" id="KW-0539">Nucleus</keyword>
<accession>M7AN66</accession>
<dbReference type="Gene3D" id="2.130.10.10">
    <property type="entry name" value="YVTN repeat-like/Quinoprotein amine dehydrogenase"/>
    <property type="match status" value="1"/>
</dbReference>
<protein>
    <recommendedName>
        <fullName evidence="3 12">Mediator of RNA polymerase II transcription subunit 16</fullName>
    </recommendedName>
    <alternativeName>
        <fullName evidence="10 12">Mediator complex subunit 16</fullName>
    </alternativeName>
</protein>
<evidence type="ECO:0000256" key="9">
    <source>
        <dbReference type="ARBA" id="ARBA00023242"/>
    </source>
</evidence>
<dbReference type="Proteomes" id="UP000031443">
    <property type="component" value="Unassembled WGS sequence"/>
</dbReference>
<feature type="domain" description="R3H-associated N-terminal" evidence="14">
    <location>
        <begin position="21"/>
        <end position="155"/>
    </location>
</feature>
<dbReference type="GO" id="GO:0003676">
    <property type="term" value="F:nucleic acid binding"/>
    <property type="evidence" value="ECO:0007669"/>
    <property type="project" value="InterPro"/>
</dbReference>
<evidence type="ECO:0000313" key="17">
    <source>
        <dbReference type="EMBL" id="EMP24170.1"/>
    </source>
</evidence>
<dbReference type="AlphaFoldDB" id="M7AN66"/>
<comment type="subcellular location">
    <subcellularLocation>
        <location evidence="1 12">Nucleus</location>
    </subcellularLocation>
</comment>
<evidence type="ECO:0000259" key="13">
    <source>
        <dbReference type="Pfam" id="PF11635"/>
    </source>
</evidence>
<evidence type="ECO:0000256" key="2">
    <source>
        <dbReference type="ARBA" id="ARBA00006543"/>
    </source>
</evidence>
<feature type="repeat" description="WD" evidence="11">
    <location>
        <begin position="241"/>
        <end position="274"/>
    </location>
</feature>